<accession>A0A540WRB1</accession>
<name>A0A540WRB1_9BACT</name>
<keyword evidence="5" id="KW-1185">Reference proteome</keyword>
<feature type="chain" id="PRO_5021725484" description="Nbr1 FW domain-containing protein" evidence="2">
    <location>
        <begin position="27"/>
        <end position="588"/>
    </location>
</feature>
<dbReference type="OrthoDB" id="8115254at2"/>
<dbReference type="Pfam" id="PF16158">
    <property type="entry name" value="N_BRCA1_IG"/>
    <property type="match status" value="1"/>
</dbReference>
<evidence type="ECO:0000313" key="4">
    <source>
        <dbReference type="EMBL" id="TQF11523.1"/>
    </source>
</evidence>
<comment type="caution">
    <text evidence="4">The sequence shown here is derived from an EMBL/GenBank/DDBJ whole genome shotgun (WGS) entry which is preliminary data.</text>
</comment>
<feature type="domain" description="Nbr1 FW" evidence="3">
    <location>
        <begin position="493"/>
        <end position="583"/>
    </location>
</feature>
<evidence type="ECO:0000313" key="5">
    <source>
        <dbReference type="Proteomes" id="UP000315369"/>
    </source>
</evidence>
<proteinExistence type="predicted"/>
<sequence>MQTRRIPWLHTLSASLLLLQAAPGLAQSLHSERGGLQATDLVHRPSLTSTTLDPLRSLAISDHATVSTITARRVFDQLIRQAGDTGLTSDQLFRQLWDTQNPAPGQPDLPGGPHCSDNGNTLNGAPYVCRPLEGADASAQSVPLDRYILVGLFNRFDLAPVDGAHCGEYRMSFARFVAAPQVRSRNRFILEGVLPNPAPELGLEGCRPVAQAWARLSTLEDLTQRQALLNALFFEGLAPGIPPVIHISHYGDNPSGAGQVRTNMFMQQGVGAPNPWMLREFKLKHQCDATGCTPRFIPVTVKSTPRGDFFNPLNTSPLAVGFRDHFITQVASLAVDDFNRFNYAVPDVYNAAQSSSMPSFGSVDNFLVEFNKAATPNAFSDALQAELQRIGSTLTPHQVVARAQLLSCGGCHDLSRGTDLGGTPGIVPIDFKRFVQVDDLLSPLPPPGPDSRYALSTSLTTAFLPFRQQLLGAFLDTPVLDATVSAPDPQVLHVQASQPFRGTVQVTNTGTTAWSAAQGVRATSLDGAADLTLAPGEVIHFGQRKTFDFTHTAPTSLGQTTYRWRLQRNGLAFGPEVSLTVEVQPAPR</sequence>
<dbReference type="RefSeq" id="WP_141646706.1">
    <property type="nucleotide sequence ID" value="NZ_VIFM01000183.1"/>
</dbReference>
<feature type="region of interest" description="Disordered" evidence="1">
    <location>
        <begin position="98"/>
        <end position="117"/>
    </location>
</feature>
<protein>
    <recommendedName>
        <fullName evidence="3">Nbr1 FW domain-containing protein</fullName>
    </recommendedName>
</protein>
<dbReference type="AlphaFoldDB" id="A0A540WRB1"/>
<feature type="signal peptide" evidence="2">
    <location>
        <begin position="1"/>
        <end position="26"/>
    </location>
</feature>
<dbReference type="EMBL" id="VIFM01000183">
    <property type="protein sequence ID" value="TQF11523.1"/>
    <property type="molecule type" value="Genomic_DNA"/>
</dbReference>
<dbReference type="Gene3D" id="2.60.40.10">
    <property type="entry name" value="Immunoglobulins"/>
    <property type="match status" value="1"/>
</dbReference>
<evidence type="ECO:0000259" key="3">
    <source>
        <dbReference type="Pfam" id="PF16158"/>
    </source>
</evidence>
<gene>
    <name evidence="4" type="ORF">FJV41_33710</name>
</gene>
<dbReference type="InterPro" id="IPR032350">
    <property type="entry name" value="Nbr1_FW"/>
</dbReference>
<dbReference type="Proteomes" id="UP000315369">
    <property type="component" value="Unassembled WGS sequence"/>
</dbReference>
<dbReference type="InterPro" id="IPR013783">
    <property type="entry name" value="Ig-like_fold"/>
</dbReference>
<reference evidence="4 5" key="1">
    <citation type="submission" date="2019-06" db="EMBL/GenBank/DDBJ databases">
        <authorList>
            <person name="Livingstone P."/>
            <person name="Whitworth D."/>
        </authorList>
    </citation>
    <scope>NUCLEOTIDE SEQUENCE [LARGE SCALE GENOMIC DNA]</scope>
    <source>
        <strain evidence="4 5">AM401</strain>
    </source>
</reference>
<keyword evidence="2" id="KW-0732">Signal</keyword>
<evidence type="ECO:0000256" key="1">
    <source>
        <dbReference type="SAM" id="MobiDB-lite"/>
    </source>
</evidence>
<organism evidence="4 5">
    <name type="scientific">Myxococcus llanfairpwllgwyngyllgogerychwyrndrobwllllantysiliogogogochensis</name>
    <dbReference type="NCBI Taxonomy" id="2590453"/>
    <lineage>
        <taxon>Bacteria</taxon>
        <taxon>Pseudomonadati</taxon>
        <taxon>Myxococcota</taxon>
        <taxon>Myxococcia</taxon>
        <taxon>Myxococcales</taxon>
        <taxon>Cystobacterineae</taxon>
        <taxon>Myxococcaceae</taxon>
        <taxon>Myxococcus</taxon>
    </lineage>
</organism>
<evidence type="ECO:0000256" key="2">
    <source>
        <dbReference type="SAM" id="SignalP"/>
    </source>
</evidence>